<accession>A0A4S8S0N4</accession>
<name>A0A4S8S0N4_9FLAO</name>
<organism evidence="1 2">
    <name type="scientific">Flagellimonas alvinocaridis</name>
    <dbReference type="NCBI Taxonomy" id="2530200"/>
    <lineage>
        <taxon>Bacteria</taxon>
        <taxon>Pseudomonadati</taxon>
        <taxon>Bacteroidota</taxon>
        <taxon>Flavobacteriia</taxon>
        <taxon>Flavobacteriales</taxon>
        <taxon>Flavobacteriaceae</taxon>
        <taxon>Flagellimonas</taxon>
    </lineage>
</organism>
<proteinExistence type="predicted"/>
<evidence type="ECO:0000313" key="2">
    <source>
        <dbReference type="Proteomes" id="UP000310406"/>
    </source>
</evidence>
<gene>
    <name evidence="1" type="ORF">EZV76_06960</name>
</gene>
<reference evidence="1 2" key="1">
    <citation type="submission" date="2019-03" db="EMBL/GenBank/DDBJ databases">
        <title>Muricauda SCR12 sp.nov, a marine bacterium isolated from Pacific Ocean:the Okinawa trough.</title>
        <authorList>
            <person name="Liu L."/>
        </authorList>
    </citation>
    <scope>NUCLEOTIDE SEQUENCE [LARGE SCALE GENOMIC DNA]</scope>
    <source>
        <strain evidence="1 2">SCR12</strain>
    </source>
</reference>
<protein>
    <submittedName>
        <fullName evidence="1">Uncharacterized protein</fullName>
    </submittedName>
</protein>
<evidence type="ECO:0000313" key="1">
    <source>
        <dbReference type="EMBL" id="THV60294.1"/>
    </source>
</evidence>
<dbReference type="OrthoDB" id="5464618at2"/>
<dbReference type="AlphaFoldDB" id="A0A4S8S0N4"/>
<dbReference type="Proteomes" id="UP000310406">
    <property type="component" value="Unassembled WGS sequence"/>
</dbReference>
<keyword evidence="2" id="KW-1185">Reference proteome</keyword>
<dbReference type="RefSeq" id="WP_136565875.1">
    <property type="nucleotide sequence ID" value="NZ_SNTZ01000002.1"/>
</dbReference>
<comment type="caution">
    <text evidence="1">The sequence shown here is derived from an EMBL/GenBank/DDBJ whole genome shotgun (WGS) entry which is preliminary data.</text>
</comment>
<sequence>MWFRFGTFLKFLSKSTNQHGVHSPFVFKYVTKCLYAKGKFSKDKTANVLLKSICYFKVKTIYIHKNPDLKKLVEIHFPQVHPSENMVDILYTKYLDAHDLEKLLSNGKLHNDSMVLIDSIHEDQESELEWKNLIESPNITVSMDLFHCGVLFVRKEQVKEHFTIRI</sequence>
<dbReference type="EMBL" id="SNTZ01000002">
    <property type="protein sequence ID" value="THV60294.1"/>
    <property type="molecule type" value="Genomic_DNA"/>
</dbReference>